<dbReference type="Gene3D" id="3.30.470.20">
    <property type="entry name" value="ATP-grasp fold, B domain"/>
    <property type="match status" value="1"/>
</dbReference>
<dbReference type="GO" id="GO:0071555">
    <property type="term" value="P:cell wall organization"/>
    <property type="evidence" value="ECO:0007669"/>
    <property type="project" value="UniProtKB-KW"/>
</dbReference>
<evidence type="ECO:0000256" key="2">
    <source>
        <dbReference type="ARBA" id="ARBA00022598"/>
    </source>
</evidence>
<dbReference type="SMART" id="SM01209">
    <property type="entry name" value="GARS_A"/>
    <property type="match status" value="1"/>
</dbReference>
<dbReference type="PANTHER" id="PTHR23132:SF23">
    <property type="entry name" value="D-ALANINE--D-ALANINE LIGASE B"/>
    <property type="match status" value="1"/>
</dbReference>
<reference evidence="6" key="1">
    <citation type="journal article" date="2015" name="ISME J.">
        <title>Aquifer environment selects for microbial species cohorts in sediment and groundwater.</title>
        <authorList>
            <person name="Hug L.A."/>
            <person name="Thomas B.C."/>
            <person name="Brown C.T."/>
            <person name="Frischkorn K.R."/>
            <person name="Williams K.H."/>
            <person name="Tringe S.G."/>
            <person name="Banfield J.F."/>
        </authorList>
    </citation>
    <scope>NUCLEOTIDE SEQUENCE</scope>
</reference>
<dbReference type="InterPro" id="IPR013815">
    <property type="entry name" value="ATP_grasp_subdomain_1"/>
</dbReference>
<dbReference type="PROSITE" id="PS50975">
    <property type="entry name" value="ATP_GRASP"/>
    <property type="match status" value="1"/>
</dbReference>
<dbReference type="AlphaFoldDB" id="A0A0H4T681"/>
<name>A0A0H4T681_9BACT</name>
<dbReference type="SUPFAM" id="SSF56059">
    <property type="entry name" value="Glutathione synthetase ATP-binding domain-like"/>
    <property type="match status" value="1"/>
</dbReference>
<dbReference type="InterPro" id="IPR011095">
    <property type="entry name" value="Dala_Dala_lig_C"/>
</dbReference>
<dbReference type="Gene3D" id="3.40.50.20">
    <property type="match status" value="1"/>
</dbReference>
<evidence type="ECO:0000256" key="3">
    <source>
        <dbReference type="ARBA" id="ARBA00023316"/>
    </source>
</evidence>
<keyword evidence="3" id="KW-0961">Cell wall biogenesis/degradation</keyword>
<dbReference type="GO" id="GO:0005524">
    <property type="term" value="F:ATP binding"/>
    <property type="evidence" value="ECO:0007669"/>
    <property type="project" value="UniProtKB-UniRule"/>
</dbReference>
<dbReference type="GO" id="GO:0046872">
    <property type="term" value="F:metal ion binding"/>
    <property type="evidence" value="ECO:0007669"/>
    <property type="project" value="InterPro"/>
</dbReference>
<protein>
    <submittedName>
        <fullName evidence="6">D-alanine--D-alanine ligase, D-alanine-D-alanine ligase</fullName>
        <ecNumber evidence="6">6.3.2.4</ecNumber>
    </submittedName>
</protein>
<evidence type="ECO:0000256" key="1">
    <source>
        <dbReference type="ARBA" id="ARBA00010871"/>
    </source>
</evidence>
<dbReference type="EC" id="6.3.2.4" evidence="6"/>
<dbReference type="EMBL" id="KT006999">
    <property type="protein sequence ID" value="AKQ02250.1"/>
    <property type="molecule type" value="Genomic_DNA"/>
</dbReference>
<keyword evidence="2 6" id="KW-0436">Ligase</keyword>
<keyword evidence="4" id="KW-0067">ATP-binding</keyword>
<evidence type="ECO:0000256" key="4">
    <source>
        <dbReference type="PROSITE-ProRule" id="PRU00409"/>
    </source>
</evidence>
<proteinExistence type="inferred from homology"/>
<evidence type="ECO:0000313" key="6">
    <source>
        <dbReference type="EMBL" id="AKQ02250.1"/>
    </source>
</evidence>
<sequence length="336" mass="38224">MIIAFTYNVRHIYPDPNDLKSHKEADFDDPVTITSMIKHLKSAGYKVLPIEADEKAYLKLYKYRKKIDLVFNYSLGLNGRDRYCHIPAMCEMLEIPYTGSSPLTQATTMNKGRAKEILQANNVPTLPFQIFTSQDDKLKSTIDFPLIVKPVAQGSSAGITNKSVVNNREELDRQVAFILKTFNEPALVEPFLDGREFSVPMLGNPPKILPIIESDHSVLPKEYLPIDSLEVKWHFEETHEKNNLICPAKIDEQLKQKIERICYQTWEAQKIQDSCRIDIRCDSSGNPYVLEINSPAGMIPPDISKTSYFPFSAGVAGLSYEELLKEIISIAFKRYN</sequence>
<keyword evidence="4" id="KW-0547">Nucleotide-binding</keyword>
<dbReference type="InterPro" id="IPR016185">
    <property type="entry name" value="PreATP-grasp_dom_sf"/>
</dbReference>
<dbReference type="Gene3D" id="3.30.1490.20">
    <property type="entry name" value="ATP-grasp fold, A domain"/>
    <property type="match status" value="1"/>
</dbReference>
<dbReference type="PANTHER" id="PTHR23132">
    <property type="entry name" value="D-ALANINE--D-ALANINE LIGASE"/>
    <property type="match status" value="1"/>
</dbReference>
<comment type="similarity">
    <text evidence="1">Belongs to the D-alanine--D-alanine ligase family.</text>
</comment>
<dbReference type="GO" id="GO:0008716">
    <property type="term" value="F:D-alanine-D-alanine ligase activity"/>
    <property type="evidence" value="ECO:0007669"/>
    <property type="project" value="UniProtKB-EC"/>
</dbReference>
<feature type="domain" description="ATP-grasp" evidence="5">
    <location>
        <begin position="115"/>
        <end position="329"/>
    </location>
</feature>
<dbReference type="Pfam" id="PF07478">
    <property type="entry name" value="Dala_Dala_lig_C"/>
    <property type="match status" value="1"/>
</dbReference>
<accession>A0A0H4T681</accession>
<dbReference type="InterPro" id="IPR011761">
    <property type="entry name" value="ATP-grasp"/>
</dbReference>
<organism evidence="6">
    <name type="scientific">uncultured Microgenomates bacterium Rifle_16ft_4_minimus_37633</name>
    <dbReference type="NCBI Taxonomy" id="1665114"/>
    <lineage>
        <taxon>Bacteria</taxon>
        <taxon>Candidatus Microgenomatota</taxon>
        <taxon>environmental samples</taxon>
    </lineage>
</organism>
<dbReference type="SUPFAM" id="SSF52440">
    <property type="entry name" value="PreATP-grasp domain"/>
    <property type="match status" value="1"/>
</dbReference>
<evidence type="ECO:0000259" key="5">
    <source>
        <dbReference type="PROSITE" id="PS50975"/>
    </source>
</evidence>